<dbReference type="AlphaFoldDB" id="A0A1E7ES71"/>
<evidence type="ECO:0000256" key="1">
    <source>
        <dbReference type="SAM" id="MobiDB-lite"/>
    </source>
</evidence>
<proteinExistence type="predicted"/>
<dbReference type="KEGG" id="fcy:FRACYDRAFT_249609"/>
<evidence type="ECO:0000313" key="2">
    <source>
        <dbReference type="EMBL" id="OEU08709.1"/>
    </source>
</evidence>
<evidence type="ECO:0000313" key="3">
    <source>
        <dbReference type="Proteomes" id="UP000095751"/>
    </source>
</evidence>
<keyword evidence="3" id="KW-1185">Reference proteome</keyword>
<protein>
    <submittedName>
        <fullName evidence="2">Uncharacterized protein</fullName>
    </submittedName>
</protein>
<sequence>MTTTNSLARSSCTKCVEVLQELVSDLQQDNAGENNTNNDNNNKSNSNSNSNTKNEPPPLTLLKAIARSSHQQRNEYDQWGQQQRRQIENGIRLIIPVETTSPTLMKRWTQLVQIEEEEEEEEEVQEETS</sequence>
<reference evidence="2 3" key="1">
    <citation type="submission" date="2016-09" db="EMBL/GenBank/DDBJ databases">
        <title>Extensive genetic diversity and differential bi-allelic expression allows diatom success in the polar Southern Ocean.</title>
        <authorList>
            <consortium name="DOE Joint Genome Institute"/>
            <person name="Mock T."/>
            <person name="Otillar R.P."/>
            <person name="Strauss J."/>
            <person name="Dupont C."/>
            <person name="Frickenhaus S."/>
            <person name="Maumus F."/>
            <person name="Mcmullan M."/>
            <person name="Sanges R."/>
            <person name="Schmutz J."/>
            <person name="Toseland A."/>
            <person name="Valas R."/>
            <person name="Veluchamy A."/>
            <person name="Ward B.J."/>
            <person name="Allen A."/>
            <person name="Barry K."/>
            <person name="Falciatore A."/>
            <person name="Ferrante M."/>
            <person name="Fortunato A.E."/>
            <person name="Gloeckner G."/>
            <person name="Gruber A."/>
            <person name="Hipkin R."/>
            <person name="Janech M."/>
            <person name="Kroth P."/>
            <person name="Leese F."/>
            <person name="Lindquist E."/>
            <person name="Lyon B.R."/>
            <person name="Martin J."/>
            <person name="Mayer C."/>
            <person name="Parker M."/>
            <person name="Quesneville H."/>
            <person name="Raymond J."/>
            <person name="Uhlig C."/>
            <person name="Valentin K.U."/>
            <person name="Worden A.Z."/>
            <person name="Armbrust E.V."/>
            <person name="Bowler C."/>
            <person name="Green B."/>
            <person name="Moulton V."/>
            <person name="Van Oosterhout C."/>
            <person name="Grigoriev I."/>
        </authorList>
    </citation>
    <scope>NUCLEOTIDE SEQUENCE [LARGE SCALE GENOMIC DNA]</scope>
    <source>
        <strain evidence="2 3">CCMP1102</strain>
    </source>
</reference>
<dbReference type="InParanoid" id="A0A1E7ES71"/>
<organism evidence="2 3">
    <name type="scientific">Fragilariopsis cylindrus CCMP1102</name>
    <dbReference type="NCBI Taxonomy" id="635003"/>
    <lineage>
        <taxon>Eukaryota</taxon>
        <taxon>Sar</taxon>
        <taxon>Stramenopiles</taxon>
        <taxon>Ochrophyta</taxon>
        <taxon>Bacillariophyta</taxon>
        <taxon>Bacillariophyceae</taxon>
        <taxon>Bacillariophycidae</taxon>
        <taxon>Bacillariales</taxon>
        <taxon>Bacillariaceae</taxon>
        <taxon>Fragilariopsis</taxon>
    </lineage>
</organism>
<name>A0A1E7ES71_9STRA</name>
<gene>
    <name evidence="2" type="ORF">FRACYDRAFT_249609</name>
</gene>
<dbReference type="EMBL" id="KV784379">
    <property type="protein sequence ID" value="OEU08709.1"/>
    <property type="molecule type" value="Genomic_DNA"/>
</dbReference>
<feature type="region of interest" description="Disordered" evidence="1">
    <location>
        <begin position="26"/>
        <end position="59"/>
    </location>
</feature>
<feature type="compositionally biased region" description="Low complexity" evidence="1">
    <location>
        <begin position="34"/>
        <end position="54"/>
    </location>
</feature>
<dbReference type="Proteomes" id="UP000095751">
    <property type="component" value="Unassembled WGS sequence"/>
</dbReference>
<accession>A0A1E7ES71</accession>